<keyword evidence="4 6" id="KW-0472">Membrane</keyword>
<dbReference type="EMBL" id="JH636049">
    <property type="protein sequence ID" value="EID54566.1"/>
    <property type="molecule type" value="Genomic_DNA"/>
</dbReference>
<evidence type="ECO:0000256" key="6">
    <source>
        <dbReference type="RuleBase" id="RU361157"/>
    </source>
</evidence>
<keyword evidence="6" id="KW-1003">Cell membrane</keyword>
<proteinExistence type="inferred from homology"/>
<evidence type="ECO:0000256" key="1">
    <source>
        <dbReference type="ARBA" id="ARBA00004141"/>
    </source>
</evidence>
<keyword evidence="9" id="KW-1185">Reference proteome</keyword>
<feature type="transmembrane region" description="Helical" evidence="6">
    <location>
        <begin position="264"/>
        <end position="284"/>
    </location>
</feature>
<protein>
    <recommendedName>
        <fullName evidence="6">Transport permease protein</fullName>
    </recommendedName>
</protein>
<dbReference type="STRING" id="882086.SacxiDRAFT_2337"/>
<evidence type="ECO:0000256" key="5">
    <source>
        <dbReference type="ARBA" id="ARBA00023251"/>
    </source>
</evidence>
<comment type="similarity">
    <text evidence="6">Belongs to the ABC-2 integral membrane protein family.</text>
</comment>
<feature type="transmembrane region" description="Helical" evidence="6">
    <location>
        <begin position="153"/>
        <end position="178"/>
    </location>
</feature>
<gene>
    <name evidence="8" type="ORF">SacxiDRAFT_2337</name>
</gene>
<evidence type="ECO:0000256" key="4">
    <source>
        <dbReference type="ARBA" id="ARBA00023136"/>
    </source>
</evidence>
<feature type="transmembrane region" description="Helical" evidence="6">
    <location>
        <begin position="45"/>
        <end position="65"/>
    </location>
</feature>
<dbReference type="GO" id="GO:0140359">
    <property type="term" value="F:ABC-type transporter activity"/>
    <property type="evidence" value="ECO:0007669"/>
    <property type="project" value="InterPro"/>
</dbReference>
<organism evidence="8 9">
    <name type="scientific">Saccharomonospora xinjiangensis XJ-54</name>
    <dbReference type="NCBI Taxonomy" id="882086"/>
    <lineage>
        <taxon>Bacteria</taxon>
        <taxon>Bacillati</taxon>
        <taxon>Actinomycetota</taxon>
        <taxon>Actinomycetes</taxon>
        <taxon>Pseudonocardiales</taxon>
        <taxon>Pseudonocardiaceae</taxon>
        <taxon>Saccharomonospora</taxon>
    </lineage>
</organism>
<dbReference type="InterPro" id="IPR000412">
    <property type="entry name" value="ABC_2_transport"/>
</dbReference>
<feature type="transmembrane region" description="Helical" evidence="6">
    <location>
        <begin position="77"/>
        <end position="100"/>
    </location>
</feature>
<dbReference type="PROSITE" id="PS51012">
    <property type="entry name" value="ABC_TM2"/>
    <property type="match status" value="1"/>
</dbReference>
<dbReference type="InterPro" id="IPR047817">
    <property type="entry name" value="ABC2_TM_bact-type"/>
</dbReference>
<evidence type="ECO:0000256" key="2">
    <source>
        <dbReference type="ARBA" id="ARBA00022692"/>
    </source>
</evidence>
<evidence type="ECO:0000259" key="7">
    <source>
        <dbReference type="PROSITE" id="PS51012"/>
    </source>
</evidence>
<dbReference type="OrthoDB" id="9255971at2"/>
<keyword evidence="2 6" id="KW-0812">Transmembrane</keyword>
<dbReference type="HOGENOM" id="CLU_039483_2_3_11"/>
<dbReference type="eggNOG" id="COG0842">
    <property type="taxonomic scope" value="Bacteria"/>
</dbReference>
<dbReference type="PANTHER" id="PTHR43229">
    <property type="entry name" value="NODULATION PROTEIN J"/>
    <property type="match status" value="1"/>
</dbReference>
<evidence type="ECO:0000313" key="8">
    <source>
        <dbReference type="EMBL" id="EID54566.1"/>
    </source>
</evidence>
<feature type="domain" description="ABC transmembrane type-2" evidence="7">
    <location>
        <begin position="42"/>
        <end position="287"/>
    </location>
</feature>
<evidence type="ECO:0000256" key="3">
    <source>
        <dbReference type="ARBA" id="ARBA00022989"/>
    </source>
</evidence>
<dbReference type="InterPro" id="IPR013525">
    <property type="entry name" value="ABC2_TM"/>
</dbReference>
<dbReference type="RefSeq" id="WP_006238713.1">
    <property type="nucleotide sequence ID" value="NZ_JH636049.1"/>
</dbReference>
<dbReference type="AlphaFoldDB" id="I0V363"/>
<dbReference type="PANTHER" id="PTHR43229:SF2">
    <property type="entry name" value="NODULATION PROTEIN J"/>
    <property type="match status" value="1"/>
</dbReference>
<dbReference type="GO" id="GO:0046677">
    <property type="term" value="P:response to antibiotic"/>
    <property type="evidence" value="ECO:0007669"/>
    <property type="project" value="UniProtKB-KW"/>
</dbReference>
<dbReference type="PIRSF" id="PIRSF006648">
    <property type="entry name" value="DrrB"/>
    <property type="match status" value="1"/>
</dbReference>
<comment type="subcellular location">
    <subcellularLocation>
        <location evidence="6">Cell membrane</location>
        <topology evidence="6">Multi-pass membrane protein</topology>
    </subcellularLocation>
    <subcellularLocation>
        <location evidence="1">Membrane</location>
        <topology evidence="1">Multi-pass membrane protein</topology>
    </subcellularLocation>
</comment>
<accession>I0V363</accession>
<dbReference type="PRINTS" id="PR00164">
    <property type="entry name" value="ABC2TRNSPORT"/>
</dbReference>
<dbReference type="Pfam" id="PF01061">
    <property type="entry name" value="ABC2_membrane"/>
    <property type="match status" value="1"/>
</dbReference>
<name>I0V363_9PSEU</name>
<sequence>MSLPLTTPATAPALPPSGFAHEVRAVAAVWRREVTWLAHDRRRTVMTLMQPLMFLFVMGTGLAGALDREGAIGFETFLFPGVLAMSVTFTAAFGGVSVVWDRETGFLRELLVAPISKTAIICGKALGSATTAMAQSAVLLLVAGLAGVPYDPLLFLALLVLLFVGALLVTAMVMLLTVRMPRAQSAMPTSSIVTTPMMFLSGALFPVGDLPGWLHMATVLNPFTYVVGPMRSAVFASLDSTTAAGSAVFDSGITWGGWVVPVPVQIVVAVVSTVVLLASAVALFNRTE</sequence>
<feature type="transmembrane region" description="Helical" evidence="6">
    <location>
        <begin position="121"/>
        <end position="147"/>
    </location>
</feature>
<keyword evidence="6" id="KW-0813">Transport</keyword>
<dbReference type="GO" id="GO:0043190">
    <property type="term" value="C:ATP-binding cassette (ABC) transporter complex"/>
    <property type="evidence" value="ECO:0007669"/>
    <property type="project" value="InterPro"/>
</dbReference>
<keyword evidence="3 6" id="KW-1133">Transmembrane helix</keyword>
<keyword evidence="5" id="KW-0046">Antibiotic resistance</keyword>
<feature type="transmembrane region" description="Helical" evidence="6">
    <location>
        <begin position="190"/>
        <end position="208"/>
    </location>
</feature>
<reference evidence="8 9" key="1">
    <citation type="submission" date="2012-01" db="EMBL/GenBank/DDBJ databases">
        <title>Improved High-Quality Draft sequence of Saccharomonospora xinjiangensis XJ-54.</title>
        <authorList>
            <consortium name="US DOE Joint Genome Institute"/>
            <person name="Lucas S."/>
            <person name="Han J."/>
            <person name="Lapidus A."/>
            <person name="Cheng J.-F."/>
            <person name="Goodwin L."/>
            <person name="Pitluck S."/>
            <person name="Peters L."/>
            <person name="Mikhailova N."/>
            <person name="Teshima H."/>
            <person name="Detter J.C."/>
            <person name="Han C."/>
            <person name="Tapia R."/>
            <person name="Land M."/>
            <person name="Hauser L."/>
            <person name="Kyrpides N."/>
            <person name="Ivanova N."/>
            <person name="Pagani I."/>
            <person name="Brambilla E.-M."/>
            <person name="Klenk H.-P."/>
            <person name="Woyke T."/>
        </authorList>
    </citation>
    <scope>NUCLEOTIDE SEQUENCE [LARGE SCALE GENOMIC DNA]</scope>
    <source>
        <strain evidence="8 9">XJ-54</strain>
    </source>
</reference>
<dbReference type="Proteomes" id="UP000004691">
    <property type="component" value="Unassembled WGS sequence"/>
</dbReference>
<evidence type="ECO:0000313" key="9">
    <source>
        <dbReference type="Proteomes" id="UP000004691"/>
    </source>
</evidence>
<dbReference type="InterPro" id="IPR051784">
    <property type="entry name" value="Nod_factor_ABC_transporter"/>
</dbReference>